<name>A0AAF0I5B0_9ENTE</name>
<feature type="domain" description="TPM" evidence="4">
    <location>
        <begin position="35"/>
        <end position="156"/>
    </location>
</feature>
<keyword evidence="2" id="KW-0812">Transmembrane</keyword>
<evidence type="ECO:0000313" key="6">
    <source>
        <dbReference type="Proteomes" id="UP001179647"/>
    </source>
</evidence>
<dbReference type="AlphaFoldDB" id="A0AAF0I5B0"/>
<protein>
    <submittedName>
        <fullName evidence="5">TPM domain-containing protein</fullName>
    </submittedName>
</protein>
<evidence type="ECO:0000256" key="1">
    <source>
        <dbReference type="SAM" id="MobiDB-lite"/>
    </source>
</evidence>
<accession>A0AAF0I5B0</accession>
<keyword evidence="2" id="KW-0472">Membrane</keyword>
<dbReference type="PANTHER" id="PTHR30373">
    <property type="entry name" value="UPF0603 PROTEIN YGCG"/>
    <property type="match status" value="1"/>
</dbReference>
<feature type="chain" id="PRO_5042127074" evidence="3">
    <location>
        <begin position="29"/>
        <end position="264"/>
    </location>
</feature>
<feature type="signal peptide" evidence="3">
    <location>
        <begin position="1"/>
        <end position="28"/>
    </location>
</feature>
<organism evidence="5 6">
    <name type="scientific">Vagococcus intermedius</name>
    <dbReference type="NCBI Taxonomy" id="2991418"/>
    <lineage>
        <taxon>Bacteria</taxon>
        <taxon>Bacillati</taxon>
        <taxon>Bacillota</taxon>
        <taxon>Bacilli</taxon>
        <taxon>Lactobacillales</taxon>
        <taxon>Enterococcaceae</taxon>
        <taxon>Vagococcus</taxon>
    </lineage>
</organism>
<evidence type="ECO:0000256" key="3">
    <source>
        <dbReference type="SAM" id="SignalP"/>
    </source>
</evidence>
<dbReference type="PANTHER" id="PTHR30373:SF2">
    <property type="entry name" value="UPF0603 PROTEIN YGCG"/>
    <property type="match status" value="1"/>
</dbReference>
<feature type="transmembrane region" description="Helical" evidence="2">
    <location>
        <begin position="181"/>
        <end position="201"/>
    </location>
</feature>
<reference evidence="5" key="1">
    <citation type="submission" date="2022-10" db="EMBL/GenBank/DDBJ databases">
        <title>Vagococcus sp. isolated from poultry meat.</title>
        <authorList>
            <person name="Johansson P."/>
            <person name="Bjorkroth J."/>
        </authorList>
    </citation>
    <scope>NUCLEOTIDE SEQUENCE</scope>
    <source>
        <strain evidence="5">STAA11</strain>
    </source>
</reference>
<dbReference type="Proteomes" id="UP001179647">
    <property type="component" value="Chromosome"/>
</dbReference>
<dbReference type="EMBL" id="CP110232">
    <property type="protein sequence ID" value="WEG72868.1"/>
    <property type="molecule type" value="Genomic_DNA"/>
</dbReference>
<sequence length="264" mass="29085">MINNLLKKSLIIIISFLGFCLISYPAQANETSRLFDEANLFSDSDKTTIQSAIATFKTETKMDAVILTTIDAEGKSPQDYADDFYDQHNFGTGPNKTGFLFLIDMDNRTYYISTAGTLIELLTGSKRERLLDHAETSMKSQNYTDAVLSVIDDMSRYTKNYNYDQSSGALTKVKTITTLEGLIAVIAGIVVSLAVYSTVYGKYTLKRSSYRYSYRDNGSLSLSQRDDHLINTFTTSRHIPKVDPGNGSHTSSGGSSHGGGGRGF</sequence>
<gene>
    <name evidence="5" type="ORF">OL234_07745</name>
</gene>
<evidence type="ECO:0000256" key="2">
    <source>
        <dbReference type="SAM" id="Phobius"/>
    </source>
</evidence>
<keyword evidence="3" id="KW-0732">Signal</keyword>
<dbReference type="RefSeq" id="WP_275468671.1">
    <property type="nucleotide sequence ID" value="NZ_CP110232.1"/>
</dbReference>
<dbReference type="Pfam" id="PF04536">
    <property type="entry name" value="TPM_phosphatase"/>
    <property type="match status" value="1"/>
</dbReference>
<feature type="compositionally biased region" description="Gly residues" evidence="1">
    <location>
        <begin position="255"/>
        <end position="264"/>
    </location>
</feature>
<proteinExistence type="predicted"/>
<dbReference type="InterPro" id="IPR007621">
    <property type="entry name" value="TPM_dom"/>
</dbReference>
<evidence type="ECO:0000259" key="4">
    <source>
        <dbReference type="Pfam" id="PF04536"/>
    </source>
</evidence>
<dbReference type="Gene3D" id="3.10.310.50">
    <property type="match status" value="1"/>
</dbReference>
<evidence type="ECO:0000313" key="5">
    <source>
        <dbReference type="EMBL" id="WEG72868.1"/>
    </source>
</evidence>
<dbReference type="KEGG" id="vie:OL234_07745"/>
<keyword evidence="2" id="KW-1133">Transmembrane helix</keyword>
<feature type="compositionally biased region" description="Low complexity" evidence="1">
    <location>
        <begin position="245"/>
        <end position="254"/>
    </location>
</feature>
<feature type="region of interest" description="Disordered" evidence="1">
    <location>
        <begin position="235"/>
        <end position="264"/>
    </location>
</feature>
<keyword evidence="6" id="KW-1185">Reference proteome</keyword>